<dbReference type="EMBL" id="MOXJ01000035">
    <property type="protein sequence ID" value="PDO09550.1"/>
    <property type="molecule type" value="Genomic_DNA"/>
</dbReference>
<reference evidence="1 2" key="1">
    <citation type="submission" date="2016-12" db="EMBL/GenBank/DDBJ databases">
        <title>Candidatus Reconcilibacillus cellulovorans genome.</title>
        <authorList>
            <person name="Kolinko S."/>
            <person name="Wu Y.-W."/>
            <person name="Tachea F."/>
            <person name="Denzel E."/>
            <person name="Hiras J."/>
            <person name="Baecker N."/>
            <person name="Chan L.J."/>
            <person name="Eichorst S.A."/>
            <person name="Frey D."/>
            <person name="Adams P.D."/>
            <person name="Pray T."/>
            <person name="Tanjore D."/>
            <person name="Petzold C.J."/>
            <person name="Gladden J.M."/>
            <person name="Simmons B.A."/>
            <person name="Singer S.W."/>
        </authorList>
    </citation>
    <scope>NUCLEOTIDE SEQUENCE [LARGE SCALE GENOMIC DNA]</scope>
    <source>
        <strain evidence="1">JTherm</strain>
    </source>
</reference>
<name>A0A2A6DXE6_9BACL</name>
<dbReference type="InterPro" id="IPR024307">
    <property type="entry name" value="YmaF"/>
</dbReference>
<protein>
    <recommendedName>
        <fullName evidence="3">YmaF family protein</fullName>
    </recommendedName>
</protein>
<dbReference type="Proteomes" id="UP000243688">
    <property type="component" value="Unassembled WGS sequence"/>
</dbReference>
<evidence type="ECO:0000313" key="1">
    <source>
        <dbReference type="EMBL" id="PDO09550.1"/>
    </source>
</evidence>
<evidence type="ECO:0000313" key="2">
    <source>
        <dbReference type="Proteomes" id="UP000243688"/>
    </source>
</evidence>
<accession>A0A2A6DXE6</accession>
<proteinExistence type="predicted"/>
<dbReference type="AlphaFoldDB" id="A0A2A6DXE6"/>
<comment type="caution">
    <text evidence="1">The sequence shown here is derived from an EMBL/GenBank/DDBJ whole genome shotgun (WGS) entry which is preliminary data.</text>
</comment>
<sequence>MEHAHPFYLEWWNLYRPPDAHEHNMSGVTSYDVGHHHRYAGMTEPADDVPGHVHAYAFETSFDDGHTHRIRGVTGPAIPLPDGRHYHVFGGVTTVAGRVPHSHRYGGATDVR</sequence>
<dbReference type="Pfam" id="PF12788">
    <property type="entry name" value="YmaF"/>
    <property type="match status" value="1"/>
</dbReference>
<gene>
    <name evidence="1" type="ORF">BLM47_12035</name>
</gene>
<evidence type="ECO:0008006" key="3">
    <source>
        <dbReference type="Google" id="ProtNLM"/>
    </source>
</evidence>
<organism evidence="1 2">
    <name type="scientific">Candidatus Reconcilbacillus cellulovorans</name>
    <dbReference type="NCBI Taxonomy" id="1906605"/>
    <lineage>
        <taxon>Bacteria</taxon>
        <taxon>Bacillati</taxon>
        <taxon>Bacillota</taxon>
        <taxon>Bacilli</taxon>
        <taxon>Bacillales</taxon>
        <taxon>Paenibacillaceae</taxon>
        <taxon>Candidatus Reconcilbacillus</taxon>
    </lineage>
</organism>